<dbReference type="Proteomes" id="UP001457282">
    <property type="component" value="Unassembled WGS sequence"/>
</dbReference>
<accession>A0AAW1YS76</accession>
<protein>
    <submittedName>
        <fullName evidence="2">Uncharacterized protein</fullName>
    </submittedName>
</protein>
<name>A0AAW1YS76_RUBAR</name>
<evidence type="ECO:0000256" key="1">
    <source>
        <dbReference type="SAM" id="MobiDB-lite"/>
    </source>
</evidence>
<comment type="caution">
    <text evidence="2">The sequence shown here is derived from an EMBL/GenBank/DDBJ whole genome shotgun (WGS) entry which is preliminary data.</text>
</comment>
<sequence>MIFLLKKGILKRTPLEDVNFNLGNFMANLSSCNGQEGVKVGEDKLVNFCKMKEKEVTVEEEKVQIDMGEGSNSRKPLKQFKRRKGGSVKEGCYKNQKLCVAPHTAGKLGRFLASMILGIVPLKTERKP</sequence>
<keyword evidence="3" id="KW-1185">Reference proteome</keyword>
<evidence type="ECO:0000313" key="2">
    <source>
        <dbReference type="EMBL" id="KAK9951571.1"/>
    </source>
</evidence>
<gene>
    <name evidence="2" type="ORF">M0R45_007009</name>
</gene>
<reference evidence="2 3" key="1">
    <citation type="journal article" date="2023" name="G3 (Bethesda)">
        <title>A chromosome-length genome assembly and annotation of blackberry (Rubus argutus, cv. 'Hillquist').</title>
        <authorList>
            <person name="Bruna T."/>
            <person name="Aryal R."/>
            <person name="Dudchenko O."/>
            <person name="Sargent D.J."/>
            <person name="Mead D."/>
            <person name="Buti M."/>
            <person name="Cavallini A."/>
            <person name="Hytonen T."/>
            <person name="Andres J."/>
            <person name="Pham M."/>
            <person name="Weisz D."/>
            <person name="Mascagni F."/>
            <person name="Usai G."/>
            <person name="Natali L."/>
            <person name="Bassil N."/>
            <person name="Fernandez G.E."/>
            <person name="Lomsadze A."/>
            <person name="Armour M."/>
            <person name="Olukolu B."/>
            <person name="Poorten T."/>
            <person name="Britton C."/>
            <person name="Davik J."/>
            <person name="Ashrafi H."/>
            <person name="Aiden E.L."/>
            <person name="Borodovsky M."/>
            <person name="Worthington M."/>
        </authorList>
    </citation>
    <scope>NUCLEOTIDE SEQUENCE [LARGE SCALE GENOMIC DNA]</scope>
    <source>
        <strain evidence="2">PI 553951</strain>
    </source>
</reference>
<organism evidence="2 3">
    <name type="scientific">Rubus argutus</name>
    <name type="common">Southern blackberry</name>
    <dbReference type="NCBI Taxonomy" id="59490"/>
    <lineage>
        <taxon>Eukaryota</taxon>
        <taxon>Viridiplantae</taxon>
        <taxon>Streptophyta</taxon>
        <taxon>Embryophyta</taxon>
        <taxon>Tracheophyta</taxon>
        <taxon>Spermatophyta</taxon>
        <taxon>Magnoliopsida</taxon>
        <taxon>eudicotyledons</taxon>
        <taxon>Gunneridae</taxon>
        <taxon>Pentapetalae</taxon>
        <taxon>rosids</taxon>
        <taxon>fabids</taxon>
        <taxon>Rosales</taxon>
        <taxon>Rosaceae</taxon>
        <taxon>Rosoideae</taxon>
        <taxon>Rosoideae incertae sedis</taxon>
        <taxon>Rubus</taxon>
    </lineage>
</organism>
<evidence type="ECO:0000313" key="3">
    <source>
        <dbReference type="Proteomes" id="UP001457282"/>
    </source>
</evidence>
<proteinExistence type="predicted"/>
<dbReference type="AlphaFoldDB" id="A0AAW1YS76"/>
<dbReference type="EMBL" id="JBEDUW010000001">
    <property type="protein sequence ID" value="KAK9951571.1"/>
    <property type="molecule type" value="Genomic_DNA"/>
</dbReference>
<feature type="region of interest" description="Disordered" evidence="1">
    <location>
        <begin position="63"/>
        <end position="82"/>
    </location>
</feature>